<evidence type="ECO:0000256" key="2">
    <source>
        <dbReference type="ARBA" id="ARBA00023125"/>
    </source>
</evidence>
<dbReference type="InterPro" id="IPR014757">
    <property type="entry name" value="Tscrpt_reg_IclR_C"/>
</dbReference>
<dbReference type="Gene3D" id="3.30.450.40">
    <property type="match status" value="1"/>
</dbReference>
<name>A0A149PKN2_9BURK</name>
<evidence type="ECO:0000313" key="7">
    <source>
        <dbReference type="EMBL" id="KXU85578.1"/>
    </source>
</evidence>
<dbReference type="InterPro" id="IPR005471">
    <property type="entry name" value="Tscrpt_reg_IclR_N"/>
</dbReference>
<dbReference type="Proteomes" id="UP000075613">
    <property type="component" value="Unassembled WGS sequence"/>
</dbReference>
<keyword evidence="8" id="KW-1185">Reference proteome</keyword>
<evidence type="ECO:0000259" key="5">
    <source>
        <dbReference type="PROSITE" id="PS51077"/>
    </source>
</evidence>
<dbReference type="GO" id="GO:0045892">
    <property type="term" value="P:negative regulation of DNA-templated transcription"/>
    <property type="evidence" value="ECO:0007669"/>
    <property type="project" value="TreeGrafter"/>
</dbReference>
<dbReference type="PROSITE" id="PS51078">
    <property type="entry name" value="ICLR_ED"/>
    <property type="match status" value="1"/>
</dbReference>
<comment type="caution">
    <text evidence="7">The sequence shown here is derived from an EMBL/GenBank/DDBJ whole genome shotgun (WGS) entry which is preliminary data.</text>
</comment>
<protein>
    <submittedName>
        <fullName evidence="7">Transcriptional regulator</fullName>
    </submittedName>
</protein>
<evidence type="ECO:0000256" key="4">
    <source>
        <dbReference type="SAM" id="MobiDB-lite"/>
    </source>
</evidence>
<dbReference type="PANTHER" id="PTHR30136:SF35">
    <property type="entry name" value="HTH-TYPE TRANSCRIPTIONAL REGULATOR RV1719"/>
    <property type="match status" value="1"/>
</dbReference>
<evidence type="ECO:0000256" key="1">
    <source>
        <dbReference type="ARBA" id="ARBA00023015"/>
    </source>
</evidence>
<proteinExistence type="predicted"/>
<dbReference type="PANTHER" id="PTHR30136">
    <property type="entry name" value="HELIX-TURN-HELIX TRANSCRIPTIONAL REGULATOR, ICLR FAMILY"/>
    <property type="match status" value="1"/>
</dbReference>
<accession>A0A149PKN2</accession>
<dbReference type="Pfam" id="PF09339">
    <property type="entry name" value="HTH_IclR"/>
    <property type="match status" value="1"/>
</dbReference>
<dbReference type="OrthoDB" id="9807558at2"/>
<dbReference type="STRING" id="1399968.CI15_20710"/>
<dbReference type="SUPFAM" id="SSF46785">
    <property type="entry name" value="Winged helix' DNA-binding domain"/>
    <property type="match status" value="1"/>
</dbReference>
<dbReference type="SMART" id="SM00346">
    <property type="entry name" value="HTH_ICLR"/>
    <property type="match status" value="1"/>
</dbReference>
<sequence length="271" mass="29605">MRIVKLNGKNTQNDETEEDGPRRLSSVTAALRVLKVFSEQEPELGISTLSKRMNVAKSTAHRLCAALLAEGFLEQNPDNGRYRLGLQLFTLGGLVRRRFDVTKQAAPFLQGLRQQTDESVHLAILDDTNVVYMFNLESEQAIRMRSYIGVRKPASCTAEGHVLLASCTPDVVSRVIKQGLVARTPKTNTDTQLFLKALEEVRRDGYAIDDEESEVGMRGIAAPVRDITGNVVAAIGFGGPAQRLTRKALRAAVPHLIAAANGISATIGYHP</sequence>
<dbReference type="Gene3D" id="1.10.10.10">
    <property type="entry name" value="Winged helix-like DNA-binding domain superfamily/Winged helix DNA-binding domain"/>
    <property type="match status" value="1"/>
</dbReference>
<keyword evidence="2" id="KW-0238">DNA-binding</keyword>
<feature type="domain" description="HTH iclR-type" evidence="5">
    <location>
        <begin position="24"/>
        <end position="86"/>
    </location>
</feature>
<dbReference type="InterPro" id="IPR036388">
    <property type="entry name" value="WH-like_DNA-bd_sf"/>
</dbReference>
<dbReference type="AlphaFoldDB" id="A0A149PKN2"/>
<dbReference type="SUPFAM" id="SSF55781">
    <property type="entry name" value="GAF domain-like"/>
    <property type="match status" value="1"/>
</dbReference>
<evidence type="ECO:0000259" key="6">
    <source>
        <dbReference type="PROSITE" id="PS51078"/>
    </source>
</evidence>
<dbReference type="GO" id="GO:0003677">
    <property type="term" value="F:DNA binding"/>
    <property type="evidence" value="ECO:0007669"/>
    <property type="project" value="UniProtKB-KW"/>
</dbReference>
<gene>
    <name evidence="7" type="ORF">CI15_20710</name>
</gene>
<dbReference type="InterPro" id="IPR036390">
    <property type="entry name" value="WH_DNA-bd_sf"/>
</dbReference>
<reference evidence="7 8" key="1">
    <citation type="journal article" date="2015" name="Int. J. Syst. Evol. Microbiol.">
        <title>Burkholderia monticola sp. nov., isolated from mountain soil.</title>
        <authorList>
            <person name="Baek I."/>
            <person name="Seo B."/>
            <person name="Lee I."/>
            <person name="Yi H."/>
            <person name="Chun J."/>
        </authorList>
    </citation>
    <scope>NUCLEOTIDE SEQUENCE [LARGE SCALE GENOMIC DNA]</scope>
    <source>
        <strain evidence="7 8">JC2948</strain>
    </source>
</reference>
<feature type="region of interest" description="Disordered" evidence="4">
    <location>
        <begin position="1"/>
        <end position="22"/>
    </location>
</feature>
<keyword evidence="1" id="KW-0805">Transcription regulation</keyword>
<dbReference type="PROSITE" id="PS51077">
    <property type="entry name" value="HTH_ICLR"/>
    <property type="match status" value="1"/>
</dbReference>
<dbReference type="GO" id="GO:0003700">
    <property type="term" value="F:DNA-binding transcription factor activity"/>
    <property type="evidence" value="ECO:0007669"/>
    <property type="project" value="TreeGrafter"/>
</dbReference>
<evidence type="ECO:0000256" key="3">
    <source>
        <dbReference type="ARBA" id="ARBA00023163"/>
    </source>
</evidence>
<keyword evidence="3" id="KW-0804">Transcription</keyword>
<organism evidence="7 8">
    <name type="scientific">Paraburkholderia monticola</name>
    <dbReference type="NCBI Taxonomy" id="1399968"/>
    <lineage>
        <taxon>Bacteria</taxon>
        <taxon>Pseudomonadati</taxon>
        <taxon>Pseudomonadota</taxon>
        <taxon>Betaproteobacteria</taxon>
        <taxon>Burkholderiales</taxon>
        <taxon>Burkholderiaceae</taxon>
        <taxon>Paraburkholderia</taxon>
    </lineage>
</organism>
<feature type="domain" description="IclR-ED" evidence="6">
    <location>
        <begin position="87"/>
        <end position="269"/>
    </location>
</feature>
<dbReference type="FunFam" id="1.10.10.10:FF:000056">
    <property type="entry name" value="IclR family transcriptional regulator"/>
    <property type="match status" value="1"/>
</dbReference>
<dbReference type="EMBL" id="LRBG01000031">
    <property type="protein sequence ID" value="KXU85578.1"/>
    <property type="molecule type" value="Genomic_DNA"/>
</dbReference>
<dbReference type="Pfam" id="PF01614">
    <property type="entry name" value="IclR_C"/>
    <property type="match status" value="1"/>
</dbReference>
<dbReference type="InterPro" id="IPR029016">
    <property type="entry name" value="GAF-like_dom_sf"/>
</dbReference>
<dbReference type="InterPro" id="IPR050707">
    <property type="entry name" value="HTH_MetabolicPath_Reg"/>
</dbReference>
<evidence type="ECO:0000313" key="8">
    <source>
        <dbReference type="Proteomes" id="UP000075613"/>
    </source>
</evidence>